<dbReference type="SUPFAM" id="SSF52540">
    <property type="entry name" value="P-loop containing nucleoside triphosphate hydrolases"/>
    <property type="match status" value="1"/>
</dbReference>
<dbReference type="Gene3D" id="3.40.50.300">
    <property type="entry name" value="P-loop containing nucleotide triphosphate hydrolases"/>
    <property type="match status" value="1"/>
</dbReference>
<dbReference type="AlphaFoldDB" id="R4YS96"/>
<protein>
    <submittedName>
        <fullName evidence="1">Uncharacterized protein</fullName>
    </submittedName>
</protein>
<evidence type="ECO:0000313" key="2">
    <source>
        <dbReference type="Proteomes" id="UP000032749"/>
    </source>
</evidence>
<dbReference type="STRING" id="698738.OLEAN_C19670"/>
<dbReference type="Proteomes" id="UP000032749">
    <property type="component" value="Chromosome"/>
</dbReference>
<name>R4YS96_OLEAN</name>
<accession>R4YS96</accession>
<gene>
    <name evidence="1" type="ORF">OLEAN_C19670</name>
</gene>
<keyword evidence="2" id="KW-1185">Reference proteome</keyword>
<dbReference type="KEGG" id="oai:OLEAN_C19670"/>
<sequence length="322" mass="37715">MKKIYLHIGPHKTGTTFLQKIFQDNIELLRENDIDYLEFGKQYLGHHEMAAFLNQKKYEKDEIKSAIDKSLFNKILISSENFDALHPYALEFLKAELREFDVEILVSYRTPTARLYSWWQEEVKHGDTRTYAEYITPHYSKPYASHVLNINNCVKLYADNFGEASIRFFDYEWCIENGGVFDAFIQYLRLEGEFKISAERVNNGLSVTDVEIIRTLNSLAREKGELDVFNVRDAYLKKWNRKHIVNIEIQTIQQEYAKSIFVGNSFIDKILKKALLDIYQPNFVTGISSNYKEKSILMPESTWISDPIASEKITYVYNEIMG</sequence>
<dbReference type="OrthoDB" id="547265at2"/>
<dbReference type="InterPro" id="IPR027417">
    <property type="entry name" value="P-loop_NTPase"/>
</dbReference>
<dbReference type="EMBL" id="FO203512">
    <property type="protein sequence ID" value="CCK76143.1"/>
    <property type="molecule type" value="Genomic_DNA"/>
</dbReference>
<proteinExistence type="predicted"/>
<dbReference type="HOGENOM" id="CLU_848988_0_0_6"/>
<reference evidence="1 2" key="1">
    <citation type="journal article" date="2013" name="Nat. Commun.">
        <title>Genome sequence and functional genomic analysis of the oil-degrading bacterium Oleispira antarctica.</title>
        <authorList>
            <person name="Kube M."/>
            <person name="Chernikova T.N."/>
            <person name="Al-Ramahi Y."/>
            <person name="Beloqui A."/>
            <person name="Lopez-Cortez N."/>
            <person name="Guazzaroni M.E."/>
            <person name="Heipieper H.J."/>
            <person name="Klages S."/>
            <person name="Kotsyurbenko O.R."/>
            <person name="Langer I."/>
            <person name="Nechitaylo T.Y."/>
            <person name="Lunsdorf H."/>
            <person name="Fernandez M."/>
            <person name="Juarez S."/>
            <person name="Ciordia S."/>
            <person name="Singer A."/>
            <person name="Kagan O."/>
            <person name="Egorova O."/>
            <person name="Petit P.A."/>
            <person name="Stogios P."/>
            <person name="Kim Y."/>
            <person name="Tchigvintsev A."/>
            <person name="Flick R."/>
            <person name="Denaro R."/>
            <person name="Genovese M."/>
            <person name="Albar J.P."/>
            <person name="Reva O.N."/>
            <person name="Martinez-Gomariz M."/>
            <person name="Tran H."/>
            <person name="Ferrer M."/>
            <person name="Savchenko A."/>
            <person name="Yakunin A.F."/>
            <person name="Yakimov M.M."/>
            <person name="Golyshina O.V."/>
            <person name="Reinhardt R."/>
            <person name="Golyshin P.N."/>
        </authorList>
    </citation>
    <scope>NUCLEOTIDE SEQUENCE [LARGE SCALE GENOMIC DNA]</scope>
</reference>
<evidence type="ECO:0000313" key="1">
    <source>
        <dbReference type="EMBL" id="CCK76143.1"/>
    </source>
</evidence>
<organism evidence="1 2">
    <name type="scientific">Oleispira antarctica RB-8</name>
    <dbReference type="NCBI Taxonomy" id="698738"/>
    <lineage>
        <taxon>Bacteria</taxon>
        <taxon>Pseudomonadati</taxon>
        <taxon>Pseudomonadota</taxon>
        <taxon>Gammaproteobacteria</taxon>
        <taxon>Oceanospirillales</taxon>
        <taxon>Oceanospirillaceae</taxon>
        <taxon>Oleispira</taxon>
    </lineage>
</organism>